<name>A0A317DT58_9PROT</name>
<dbReference type="PANTHER" id="PTHR43293:SF3">
    <property type="entry name" value="CHOLESTEROL RING-CLEAVING HYDROLASE IPDB SUBUNIT"/>
    <property type="match status" value="1"/>
</dbReference>
<dbReference type="Proteomes" id="UP000246077">
    <property type="component" value="Unassembled WGS sequence"/>
</dbReference>
<dbReference type="AlphaFoldDB" id="A0A317DT58"/>
<dbReference type="EMBL" id="QGLF01000010">
    <property type="protein sequence ID" value="PWR17554.1"/>
    <property type="molecule type" value="Genomic_DNA"/>
</dbReference>
<dbReference type="RefSeq" id="WP_109923432.1">
    <property type="nucleotide sequence ID" value="NZ_QGLF01000010.1"/>
</dbReference>
<keyword evidence="1" id="KW-0808">Transferase</keyword>
<accession>A0A317DT58</accession>
<dbReference type="OrthoDB" id="9813111at2"/>
<gene>
    <name evidence="1" type="ORF">DKG75_22410</name>
</gene>
<dbReference type="Gene3D" id="3.40.1080.10">
    <property type="entry name" value="Glutaconate Coenzyme A-transferase"/>
    <property type="match status" value="1"/>
</dbReference>
<dbReference type="GO" id="GO:0016740">
    <property type="term" value="F:transferase activity"/>
    <property type="evidence" value="ECO:0007669"/>
    <property type="project" value="UniProtKB-KW"/>
</dbReference>
<evidence type="ECO:0000313" key="1">
    <source>
        <dbReference type="EMBL" id="PWR17554.1"/>
    </source>
</evidence>
<sequence>MTYTLAELCIAAAAEAWRGNGEVLASGIGLVPRLAASLAKASFAPELMMTDGEAYLVEAPVPVGKRGAYVPQVEGCMTYARVFDVVYRGHRHAMTGPVQVDRFGQQNISAVGDYRRPKAALLGVRGIPGNTINHINSMFVPNHSTRVFVSGEVDMVSGVGYNPARLGGGRSDRFVDLRLIVTDLAVLDFGGADHAIRVRHLHPGIGFDQVQAATGFPLEGRESATETPAPTAEQLHLIRNLLDPHDVRATVFKENPPGDRRRAA</sequence>
<dbReference type="PANTHER" id="PTHR43293">
    <property type="entry name" value="ACETATE COA-TRANSFERASE YDIF"/>
    <property type="match status" value="1"/>
</dbReference>
<proteinExistence type="predicted"/>
<dbReference type="InterPro" id="IPR037171">
    <property type="entry name" value="NagB/RpiA_transferase-like"/>
</dbReference>
<comment type="caution">
    <text evidence="1">The sequence shown here is derived from an EMBL/GenBank/DDBJ whole genome shotgun (WGS) entry which is preliminary data.</text>
</comment>
<dbReference type="SUPFAM" id="SSF100950">
    <property type="entry name" value="NagB/RpiA/CoA transferase-like"/>
    <property type="match status" value="1"/>
</dbReference>
<reference evidence="2" key="1">
    <citation type="submission" date="2018-05" db="EMBL/GenBank/DDBJ databases">
        <title>Zavarzinia sp. HR-AS.</title>
        <authorList>
            <person name="Lee Y."/>
            <person name="Jeon C.O."/>
        </authorList>
    </citation>
    <scope>NUCLEOTIDE SEQUENCE [LARGE SCALE GENOMIC DNA]</scope>
    <source>
        <strain evidence="2">DSM 1231</strain>
    </source>
</reference>
<keyword evidence="2" id="KW-1185">Reference proteome</keyword>
<evidence type="ECO:0000313" key="2">
    <source>
        <dbReference type="Proteomes" id="UP000246077"/>
    </source>
</evidence>
<protein>
    <submittedName>
        <fullName evidence="1">Ketoacid CoA transferase</fullName>
    </submittedName>
</protein>
<organism evidence="1 2">
    <name type="scientific">Zavarzinia compransoris</name>
    <dbReference type="NCBI Taxonomy" id="1264899"/>
    <lineage>
        <taxon>Bacteria</taxon>
        <taxon>Pseudomonadati</taxon>
        <taxon>Pseudomonadota</taxon>
        <taxon>Alphaproteobacteria</taxon>
        <taxon>Rhodospirillales</taxon>
        <taxon>Zavarziniaceae</taxon>
        <taxon>Zavarzinia</taxon>
    </lineage>
</organism>